<evidence type="ECO:0000256" key="1">
    <source>
        <dbReference type="ARBA" id="ARBA00004394"/>
    </source>
</evidence>
<dbReference type="GO" id="GO:0015031">
    <property type="term" value="P:protein transport"/>
    <property type="evidence" value="ECO:0007669"/>
    <property type="project" value="UniProtKB-KW"/>
</dbReference>
<comment type="subcellular location">
    <subcellularLocation>
        <location evidence="8">Endomembrane system</location>
        <topology evidence="8">Single-pass type IV membrane protein</topology>
    </subcellularLocation>
    <subcellularLocation>
        <location evidence="1">Golgi apparatus membrane</location>
    </subcellularLocation>
</comment>
<organism evidence="12 13">
    <name type="scientific">Synchytrium endobioticum</name>
    <dbReference type="NCBI Taxonomy" id="286115"/>
    <lineage>
        <taxon>Eukaryota</taxon>
        <taxon>Fungi</taxon>
        <taxon>Fungi incertae sedis</taxon>
        <taxon>Chytridiomycota</taxon>
        <taxon>Chytridiomycota incertae sedis</taxon>
        <taxon>Chytridiomycetes</taxon>
        <taxon>Synchytriales</taxon>
        <taxon>Synchytriaceae</taxon>
        <taxon>Synchytrium</taxon>
    </lineage>
</organism>
<dbReference type="PROSITE" id="PS50192">
    <property type="entry name" value="T_SNARE"/>
    <property type="match status" value="1"/>
</dbReference>
<protein>
    <recommendedName>
        <fullName evidence="10">t-SNARE coiled-coil homology domain-containing protein</fullName>
    </recommendedName>
</protein>
<keyword evidence="4" id="KW-0653">Protein transport</keyword>
<keyword evidence="7 9" id="KW-0472">Membrane</keyword>
<keyword evidence="2" id="KW-0813">Transport</keyword>
<dbReference type="SUPFAM" id="SSF58038">
    <property type="entry name" value="SNARE fusion complex"/>
    <property type="match status" value="1"/>
</dbReference>
<dbReference type="AlphaFoldDB" id="A0A507D755"/>
<sequence length="200" mass="22617">MRAGGALTRVPVPTATARSWRRRGLKRTREYGIESCESARLFQHREAEHDLIRALDYVNLRPIKHSTTIDQTSSPSIRSIAYCIFNSHHTLPSPMPRKRDTEDFQASLLESQNDEGVESLVNKIRAIKGISMGIHDDVSNQNRLLDTMAESMDNVGTRLKSTANRLRIMMAKPHNRQCCYIVAGLVSVFSILYLMSSKSE</sequence>
<dbReference type="EMBL" id="QEAM01000238">
    <property type="protein sequence ID" value="TPX43138.1"/>
    <property type="molecule type" value="Genomic_DNA"/>
</dbReference>
<proteinExistence type="predicted"/>
<dbReference type="CDD" id="cd15853">
    <property type="entry name" value="SNARE_Bet1"/>
    <property type="match status" value="1"/>
</dbReference>
<gene>
    <name evidence="11" type="ORF">SeLEV6574_g05225</name>
    <name evidence="12" type="ORF">SeMB42_g03410</name>
</gene>
<dbReference type="InterPro" id="IPR039899">
    <property type="entry name" value="BET1_SNARE"/>
</dbReference>
<evidence type="ECO:0000256" key="2">
    <source>
        <dbReference type="ARBA" id="ARBA00022448"/>
    </source>
</evidence>
<evidence type="ECO:0000256" key="5">
    <source>
        <dbReference type="ARBA" id="ARBA00022989"/>
    </source>
</evidence>
<dbReference type="OrthoDB" id="3063237at2759"/>
<reference evidence="13 14" key="1">
    <citation type="journal article" date="2019" name="Sci. Rep.">
        <title>Comparative genomics of chytrid fungi reveal insights into the obligate biotrophic and pathogenic lifestyle of Synchytrium endobioticum.</title>
        <authorList>
            <person name="van de Vossenberg B.T.L.H."/>
            <person name="Warris S."/>
            <person name="Nguyen H.D.T."/>
            <person name="van Gent-Pelzer M.P.E."/>
            <person name="Joly D.L."/>
            <person name="van de Geest H.C."/>
            <person name="Bonants P.J.M."/>
            <person name="Smith D.S."/>
            <person name="Levesque C.A."/>
            <person name="van der Lee T.A.J."/>
        </authorList>
    </citation>
    <scope>NUCLEOTIDE SEQUENCE [LARGE SCALE GENOMIC DNA]</scope>
    <source>
        <strain evidence="11 14">LEV6574</strain>
        <strain evidence="12 13">MB42</strain>
    </source>
</reference>
<dbReference type="EMBL" id="QEAN01000120">
    <property type="protein sequence ID" value="TPX47241.1"/>
    <property type="molecule type" value="Genomic_DNA"/>
</dbReference>
<keyword evidence="6" id="KW-0333">Golgi apparatus</keyword>
<evidence type="ECO:0000256" key="6">
    <source>
        <dbReference type="ARBA" id="ARBA00023034"/>
    </source>
</evidence>
<evidence type="ECO:0000313" key="13">
    <source>
        <dbReference type="Proteomes" id="UP000317494"/>
    </source>
</evidence>
<dbReference type="STRING" id="286115.A0A507D755"/>
<keyword evidence="13" id="KW-1185">Reference proteome</keyword>
<keyword evidence="5 9" id="KW-1133">Transmembrane helix</keyword>
<evidence type="ECO:0000313" key="11">
    <source>
        <dbReference type="EMBL" id="TPX43138.1"/>
    </source>
</evidence>
<feature type="transmembrane region" description="Helical" evidence="9">
    <location>
        <begin position="178"/>
        <end position="196"/>
    </location>
</feature>
<evidence type="ECO:0000259" key="10">
    <source>
        <dbReference type="PROSITE" id="PS50192"/>
    </source>
</evidence>
<feature type="domain" description="T-SNARE coiled-coil homology" evidence="10">
    <location>
        <begin position="107"/>
        <end position="169"/>
    </location>
</feature>
<evidence type="ECO:0000256" key="3">
    <source>
        <dbReference type="ARBA" id="ARBA00022692"/>
    </source>
</evidence>
<evidence type="ECO:0000256" key="4">
    <source>
        <dbReference type="ARBA" id="ARBA00022927"/>
    </source>
</evidence>
<evidence type="ECO:0000313" key="14">
    <source>
        <dbReference type="Proteomes" id="UP000320475"/>
    </source>
</evidence>
<dbReference type="Gene3D" id="1.20.5.110">
    <property type="match status" value="1"/>
</dbReference>
<dbReference type="Proteomes" id="UP000320475">
    <property type="component" value="Unassembled WGS sequence"/>
</dbReference>
<evidence type="ECO:0000256" key="8">
    <source>
        <dbReference type="ARBA" id="ARBA00046280"/>
    </source>
</evidence>
<evidence type="ECO:0000313" key="12">
    <source>
        <dbReference type="EMBL" id="TPX47241.1"/>
    </source>
</evidence>
<dbReference type="VEuPathDB" id="FungiDB:SeMB42_g03410"/>
<dbReference type="SMART" id="SM00397">
    <property type="entry name" value="t_SNARE"/>
    <property type="match status" value="1"/>
</dbReference>
<comment type="caution">
    <text evidence="12">The sequence shown here is derived from an EMBL/GenBank/DDBJ whole genome shotgun (WGS) entry which is preliminary data.</text>
</comment>
<dbReference type="InterPro" id="IPR000727">
    <property type="entry name" value="T_SNARE_dom"/>
</dbReference>
<dbReference type="GO" id="GO:0000139">
    <property type="term" value="C:Golgi membrane"/>
    <property type="evidence" value="ECO:0007669"/>
    <property type="project" value="UniProtKB-SubCell"/>
</dbReference>
<evidence type="ECO:0000256" key="9">
    <source>
        <dbReference type="SAM" id="Phobius"/>
    </source>
</evidence>
<accession>A0A507D755</accession>
<dbReference type="PANTHER" id="PTHR12791">
    <property type="entry name" value="GOLGI SNARE BET1-RELATED"/>
    <property type="match status" value="1"/>
</dbReference>
<dbReference type="Proteomes" id="UP000317494">
    <property type="component" value="Unassembled WGS sequence"/>
</dbReference>
<evidence type="ECO:0000256" key="7">
    <source>
        <dbReference type="ARBA" id="ARBA00023136"/>
    </source>
</evidence>
<keyword evidence="3 9" id="KW-0812">Transmembrane</keyword>
<name>A0A507D755_9FUNG</name>